<dbReference type="EMBL" id="LAZR01005867">
    <property type="protein sequence ID" value="KKM96542.1"/>
    <property type="molecule type" value="Genomic_DNA"/>
</dbReference>
<name>A0A0F9PTL3_9ZZZZ</name>
<sequence>MNEIYYVDSSERKTVDVLTKMEKNFKLVNNILWFCNDCDLIYKEKPDECECGSKDVEFEKIADIRGPNWEYAIEIKIGDDLYNSLDNRVYAQLEGLSGFLKGKIALVFVGNLEKLALEHPDRAGQIRSIPATCMQYGVSWINVKSIIELVKLLKHFAAKAGKSPKLRIKRTRSSDIMPKRMMVLLSIKGVGEKMALELSKVYPSIYGLCHDLYHGLIRAGMIKGLGPEGIRRLKDWLVR</sequence>
<dbReference type="AlphaFoldDB" id="A0A0F9PTL3"/>
<organism evidence="1">
    <name type="scientific">marine sediment metagenome</name>
    <dbReference type="NCBI Taxonomy" id="412755"/>
    <lineage>
        <taxon>unclassified sequences</taxon>
        <taxon>metagenomes</taxon>
        <taxon>ecological metagenomes</taxon>
    </lineage>
</organism>
<proteinExistence type="predicted"/>
<gene>
    <name evidence="1" type="ORF">LCGC14_1177070</name>
</gene>
<evidence type="ECO:0008006" key="2">
    <source>
        <dbReference type="Google" id="ProtNLM"/>
    </source>
</evidence>
<protein>
    <recommendedName>
        <fullName evidence="2">ERCC4 domain-containing protein</fullName>
    </recommendedName>
</protein>
<reference evidence="1" key="1">
    <citation type="journal article" date="2015" name="Nature">
        <title>Complex archaea that bridge the gap between prokaryotes and eukaryotes.</title>
        <authorList>
            <person name="Spang A."/>
            <person name="Saw J.H."/>
            <person name="Jorgensen S.L."/>
            <person name="Zaremba-Niedzwiedzka K."/>
            <person name="Martijn J."/>
            <person name="Lind A.E."/>
            <person name="van Eijk R."/>
            <person name="Schleper C."/>
            <person name="Guy L."/>
            <person name="Ettema T.J."/>
        </authorList>
    </citation>
    <scope>NUCLEOTIDE SEQUENCE</scope>
</reference>
<accession>A0A0F9PTL3</accession>
<comment type="caution">
    <text evidence="1">The sequence shown here is derived from an EMBL/GenBank/DDBJ whole genome shotgun (WGS) entry which is preliminary data.</text>
</comment>
<evidence type="ECO:0000313" key="1">
    <source>
        <dbReference type="EMBL" id="KKM96542.1"/>
    </source>
</evidence>